<proteinExistence type="predicted"/>
<name>A0A8H6LXX5_9AGAR</name>
<evidence type="ECO:0000313" key="1">
    <source>
        <dbReference type="EMBL" id="KAF6746134.1"/>
    </source>
</evidence>
<evidence type="ECO:0000313" key="2">
    <source>
        <dbReference type="Proteomes" id="UP000521943"/>
    </source>
</evidence>
<dbReference type="Proteomes" id="UP000521943">
    <property type="component" value="Unassembled WGS sequence"/>
</dbReference>
<comment type="caution">
    <text evidence="1">The sequence shown here is derived from an EMBL/GenBank/DDBJ whole genome shotgun (WGS) entry which is preliminary data.</text>
</comment>
<keyword evidence="2" id="KW-1185">Reference proteome</keyword>
<reference evidence="1 2" key="1">
    <citation type="submission" date="2020-07" db="EMBL/GenBank/DDBJ databases">
        <title>Comparative genomics of pyrophilous fungi reveals a link between fire events and developmental genes.</title>
        <authorList>
            <consortium name="DOE Joint Genome Institute"/>
            <person name="Steindorff A.S."/>
            <person name="Carver A."/>
            <person name="Calhoun S."/>
            <person name="Stillman K."/>
            <person name="Liu H."/>
            <person name="Lipzen A."/>
            <person name="Pangilinan J."/>
            <person name="Labutti K."/>
            <person name="Bruns T.D."/>
            <person name="Grigoriev I.V."/>
        </authorList>
    </citation>
    <scope>NUCLEOTIDE SEQUENCE [LARGE SCALE GENOMIC DNA]</scope>
    <source>
        <strain evidence="1 2">CBS 144469</strain>
    </source>
</reference>
<sequence>MRTPSSAAPVLSTEPILCVAVGSRVRLASVLRNSCCCDRCARKRHQRRVVVLVVAGTECLAGPAGGLLKSAHTGIVTCVEERAVLPGPPLLFSDSRRLKAVGPCASSVGRVLARMLQAPEAVRCRRRGVVIVFVGPYATPGHARTSATTTESTLDVVPPASPGCLPRKAMSNDCSRHCVHSSLLLWSLVYNTVLGLCSVEHCHLCSQPVRIVALEGLRLGGVLEIGGGGDWCATLRGRVEGRMGRRCGVVVDAMRIRMLRGLAEVVHNDLAGRSVASPVSSSLAHASKILQDEAKAAFREELKKKKQAA</sequence>
<protein>
    <submittedName>
        <fullName evidence="1">Uncharacterized protein</fullName>
    </submittedName>
</protein>
<gene>
    <name evidence="1" type="ORF">DFP72DRAFT_1076710</name>
</gene>
<organism evidence="1 2">
    <name type="scientific">Ephemerocybe angulata</name>
    <dbReference type="NCBI Taxonomy" id="980116"/>
    <lineage>
        <taxon>Eukaryota</taxon>
        <taxon>Fungi</taxon>
        <taxon>Dikarya</taxon>
        <taxon>Basidiomycota</taxon>
        <taxon>Agaricomycotina</taxon>
        <taxon>Agaricomycetes</taxon>
        <taxon>Agaricomycetidae</taxon>
        <taxon>Agaricales</taxon>
        <taxon>Agaricineae</taxon>
        <taxon>Psathyrellaceae</taxon>
        <taxon>Ephemerocybe</taxon>
    </lineage>
</organism>
<dbReference type="EMBL" id="JACGCI010000096">
    <property type="protein sequence ID" value="KAF6746134.1"/>
    <property type="molecule type" value="Genomic_DNA"/>
</dbReference>
<accession>A0A8H6LXX5</accession>
<dbReference type="AlphaFoldDB" id="A0A8H6LXX5"/>